<dbReference type="PANTHER" id="PTHR30157">
    <property type="entry name" value="FERRIC REDUCTASE, NADPH-DEPENDENT"/>
    <property type="match status" value="1"/>
</dbReference>
<dbReference type="InterPro" id="IPR039261">
    <property type="entry name" value="FNR_nucleotide-bd"/>
</dbReference>
<dbReference type="OrthoDB" id="3745257at2"/>
<dbReference type="AlphaFoldDB" id="A0A1G8JME2"/>
<dbReference type="InterPro" id="IPR017927">
    <property type="entry name" value="FAD-bd_FR_type"/>
</dbReference>
<dbReference type="Gene3D" id="2.40.30.10">
    <property type="entry name" value="Translation factors"/>
    <property type="match status" value="1"/>
</dbReference>
<dbReference type="SUPFAM" id="SSF63380">
    <property type="entry name" value="Riboflavin synthase domain-like"/>
    <property type="match status" value="1"/>
</dbReference>
<dbReference type="Pfam" id="PF08021">
    <property type="entry name" value="FAD_binding_9"/>
    <property type="match status" value="1"/>
</dbReference>
<dbReference type="Gene3D" id="3.40.50.80">
    <property type="entry name" value="Nucleotide-binding domain of ferredoxin-NADP reductase (FNR) module"/>
    <property type="match status" value="1"/>
</dbReference>
<sequence>MSILENILKTVVLEEATIIEKVTLSKSAFRIRLQGDSIRKATFTPGAFLRMALGIGKEELSMKDKIRSYSVWDIDKEKGTLDLAIATHSNGVGSQWAKDCKEGDTIYYKWKKGNFTADDSADSYIMIGDRSALSHLYMINRNIGKDKQIVSVIYNSDKSELFPDIDGRFPFNFHELPENPYHEIIVQLKEIIPTLKDKTIAYIAGDSRTCIAINHFFRKELHWDTKRIKTKPFWNPEKKGLE</sequence>
<dbReference type="InterPro" id="IPR013113">
    <property type="entry name" value="SIP_FAD-bd"/>
</dbReference>
<dbReference type="InterPro" id="IPR017938">
    <property type="entry name" value="Riboflavin_synthase-like_b-brl"/>
</dbReference>
<dbReference type="PROSITE" id="PS51384">
    <property type="entry name" value="FAD_FR"/>
    <property type="match status" value="1"/>
</dbReference>
<dbReference type="RefSeq" id="WP_092470199.1">
    <property type="nucleotide sequence ID" value="NZ_FNCZ01000009.1"/>
</dbReference>
<dbReference type="Pfam" id="PF04954">
    <property type="entry name" value="SIP"/>
    <property type="match status" value="1"/>
</dbReference>
<protein>
    <submittedName>
        <fullName evidence="3">NADPH-dependent ferric siderophore reductase, contains FAD-binding and SIP domains</fullName>
    </submittedName>
</protein>
<evidence type="ECO:0000313" key="4">
    <source>
        <dbReference type="Proteomes" id="UP000199492"/>
    </source>
</evidence>
<organism evidence="3 4">
    <name type="scientific">Winogradskyella thalassocola</name>
    <dbReference type="NCBI Taxonomy" id="262004"/>
    <lineage>
        <taxon>Bacteria</taxon>
        <taxon>Pseudomonadati</taxon>
        <taxon>Bacteroidota</taxon>
        <taxon>Flavobacteriia</taxon>
        <taxon>Flavobacteriales</taxon>
        <taxon>Flavobacteriaceae</taxon>
        <taxon>Winogradskyella</taxon>
    </lineage>
</organism>
<dbReference type="EMBL" id="FNCZ01000009">
    <property type="protein sequence ID" value="SDI32388.1"/>
    <property type="molecule type" value="Genomic_DNA"/>
</dbReference>
<dbReference type="CDD" id="cd06193">
    <property type="entry name" value="siderophore_interacting"/>
    <property type="match status" value="1"/>
</dbReference>
<gene>
    <name evidence="3" type="ORF">SAMN04489796_109125</name>
</gene>
<dbReference type="Proteomes" id="UP000199492">
    <property type="component" value="Unassembled WGS sequence"/>
</dbReference>
<name>A0A1G8JME2_9FLAO</name>
<dbReference type="STRING" id="262004.SAMN04489796_109125"/>
<evidence type="ECO:0000256" key="1">
    <source>
        <dbReference type="ARBA" id="ARBA00035644"/>
    </source>
</evidence>
<comment type="similarity">
    <text evidence="1">Belongs to the SIP oxidoreductase family.</text>
</comment>
<evidence type="ECO:0000259" key="2">
    <source>
        <dbReference type="PROSITE" id="PS51384"/>
    </source>
</evidence>
<proteinExistence type="inferred from homology"/>
<feature type="domain" description="FAD-binding FR-type" evidence="2">
    <location>
        <begin position="11"/>
        <end position="118"/>
    </location>
</feature>
<dbReference type="GO" id="GO:0016491">
    <property type="term" value="F:oxidoreductase activity"/>
    <property type="evidence" value="ECO:0007669"/>
    <property type="project" value="InterPro"/>
</dbReference>
<keyword evidence="4" id="KW-1185">Reference proteome</keyword>
<dbReference type="PANTHER" id="PTHR30157:SF0">
    <property type="entry name" value="NADPH-DEPENDENT FERRIC-CHELATE REDUCTASE"/>
    <property type="match status" value="1"/>
</dbReference>
<accession>A0A1G8JME2</accession>
<evidence type="ECO:0000313" key="3">
    <source>
        <dbReference type="EMBL" id="SDI32388.1"/>
    </source>
</evidence>
<reference evidence="4" key="1">
    <citation type="submission" date="2016-10" db="EMBL/GenBank/DDBJ databases">
        <authorList>
            <person name="Varghese N."/>
            <person name="Submissions S."/>
        </authorList>
    </citation>
    <scope>NUCLEOTIDE SEQUENCE [LARGE SCALE GENOMIC DNA]</scope>
    <source>
        <strain evidence="4">DSM 15363</strain>
    </source>
</reference>
<dbReference type="InterPro" id="IPR007037">
    <property type="entry name" value="SIP_rossman_dom"/>
</dbReference>
<dbReference type="InterPro" id="IPR039374">
    <property type="entry name" value="SIP_fam"/>
</dbReference>